<dbReference type="Proteomes" id="UP000749646">
    <property type="component" value="Unassembled WGS sequence"/>
</dbReference>
<gene>
    <name evidence="1" type="ORF">BGZ65_011572</name>
</gene>
<dbReference type="EMBL" id="JAAAHW010001991">
    <property type="protein sequence ID" value="KAF9992977.1"/>
    <property type="molecule type" value="Genomic_DNA"/>
</dbReference>
<keyword evidence="2" id="KW-1185">Reference proteome</keyword>
<accession>A0A9P6MDA9</accession>
<comment type="caution">
    <text evidence="1">The sequence shown here is derived from an EMBL/GenBank/DDBJ whole genome shotgun (WGS) entry which is preliminary data.</text>
</comment>
<proteinExistence type="predicted"/>
<dbReference type="AlphaFoldDB" id="A0A9P6MDA9"/>
<reference evidence="1" key="1">
    <citation type="journal article" date="2020" name="Fungal Divers.">
        <title>Resolving the Mortierellaceae phylogeny through synthesis of multi-gene phylogenetics and phylogenomics.</title>
        <authorList>
            <person name="Vandepol N."/>
            <person name="Liber J."/>
            <person name="Desiro A."/>
            <person name="Na H."/>
            <person name="Kennedy M."/>
            <person name="Barry K."/>
            <person name="Grigoriev I.V."/>
            <person name="Miller A.N."/>
            <person name="O'Donnell K."/>
            <person name="Stajich J.E."/>
            <person name="Bonito G."/>
        </authorList>
    </citation>
    <scope>NUCLEOTIDE SEQUENCE</scope>
    <source>
        <strain evidence="1">MES-2147</strain>
    </source>
</reference>
<evidence type="ECO:0000313" key="1">
    <source>
        <dbReference type="EMBL" id="KAF9992977.1"/>
    </source>
</evidence>
<organism evidence="1 2">
    <name type="scientific">Modicella reniformis</name>
    <dbReference type="NCBI Taxonomy" id="1440133"/>
    <lineage>
        <taxon>Eukaryota</taxon>
        <taxon>Fungi</taxon>
        <taxon>Fungi incertae sedis</taxon>
        <taxon>Mucoromycota</taxon>
        <taxon>Mortierellomycotina</taxon>
        <taxon>Mortierellomycetes</taxon>
        <taxon>Mortierellales</taxon>
        <taxon>Mortierellaceae</taxon>
        <taxon>Modicella</taxon>
    </lineage>
</organism>
<evidence type="ECO:0000313" key="2">
    <source>
        <dbReference type="Proteomes" id="UP000749646"/>
    </source>
</evidence>
<protein>
    <submittedName>
        <fullName evidence="1">Uncharacterized protein</fullName>
    </submittedName>
</protein>
<feature type="non-terminal residue" evidence="1">
    <location>
        <position position="1"/>
    </location>
</feature>
<sequence length="114" mass="13191">MADSVSTIHCFRKSIEENTAYARQCTLPYEGHGNLDLFPNIRLEFPPPNSTSVRQPLDVGGMSVFKFRYRQIVGDETFKLRVKEKLTFEEQIAGSFSRIWKVKVPNLQAWRIIV</sequence>
<dbReference type="OrthoDB" id="7995304at2759"/>
<name>A0A9P6MDA9_9FUNG</name>